<name>A0A1G7A8N1_PEPNI</name>
<dbReference type="Pfam" id="PF04002">
    <property type="entry name" value="RadC"/>
    <property type="match status" value="1"/>
</dbReference>
<evidence type="ECO:0000259" key="7">
    <source>
        <dbReference type="PROSITE" id="PS50249"/>
    </source>
</evidence>
<proteinExistence type="inferred from homology"/>
<protein>
    <submittedName>
        <fullName evidence="8">DNA repair protein RadC</fullName>
    </submittedName>
</protein>
<dbReference type="Gene3D" id="3.40.140.10">
    <property type="entry name" value="Cytidine Deaminase, domain 2"/>
    <property type="match status" value="1"/>
</dbReference>
<gene>
    <name evidence="8" type="ORF">SAMN04489866_1207</name>
</gene>
<evidence type="ECO:0000313" key="8">
    <source>
        <dbReference type="EMBL" id="SDE11244.1"/>
    </source>
</evidence>
<keyword evidence="4" id="KW-0378">Hydrolase</keyword>
<dbReference type="GO" id="GO:0008237">
    <property type="term" value="F:metallopeptidase activity"/>
    <property type="evidence" value="ECO:0007669"/>
    <property type="project" value="UniProtKB-KW"/>
</dbReference>
<evidence type="ECO:0000256" key="4">
    <source>
        <dbReference type="ARBA" id="ARBA00022801"/>
    </source>
</evidence>
<evidence type="ECO:0000256" key="1">
    <source>
        <dbReference type="ARBA" id="ARBA00010243"/>
    </source>
</evidence>
<sequence length="171" mass="19312">MKLGFNSESIVDENEYHEETIYKQEVVMERSSIYDDELTKIADKLDSVANAAICITKLMRSERLVVEQFGILLLDTKLKLMGYSIVFTGGISNSLVEPIPVFQRAILANCQNIILFHNHLTGDLTPSKEDLMLTKRLSEGGKILGISVQDHFIVNHKGEAKSLRTDYPSYF</sequence>
<evidence type="ECO:0000256" key="2">
    <source>
        <dbReference type="ARBA" id="ARBA00022670"/>
    </source>
</evidence>
<dbReference type="PROSITE" id="PS50249">
    <property type="entry name" value="MPN"/>
    <property type="match status" value="1"/>
</dbReference>
<keyword evidence="3" id="KW-0479">Metal-binding</keyword>
<accession>A0A1G7A8N1</accession>
<dbReference type="InterPro" id="IPR025657">
    <property type="entry name" value="RadC_JAB"/>
</dbReference>
<dbReference type="AlphaFoldDB" id="A0A1G7A8N1"/>
<evidence type="ECO:0000256" key="3">
    <source>
        <dbReference type="ARBA" id="ARBA00022723"/>
    </source>
</evidence>
<evidence type="ECO:0000256" key="5">
    <source>
        <dbReference type="ARBA" id="ARBA00022833"/>
    </source>
</evidence>
<dbReference type="PANTHER" id="PTHR30471:SF3">
    <property type="entry name" value="UPF0758 PROTEIN YEES-RELATED"/>
    <property type="match status" value="1"/>
</dbReference>
<evidence type="ECO:0000256" key="6">
    <source>
        <dbReference type="ARBA" id="ARBA00023049"/>
    </source>
</evidence>
<feature type="domain" description="MPN" evidence="7">
    <location>
        <begin position="43"/>
        <end position="169"/>
    </location>
</feature>
<dbReference type="RefSeq" id="WP_091792430.1">
    <property type="nucleotide sequence ID" value="NZ_FNAF01000020.1"/>
</dbReference>
<keyword evidence="5" id="KW-0862">Zinc</keyword>
<dbReference type="InterPro" id="IPR001405">
    <property type="entry name" value="UPF0758"/>
</dbReference>
<evidence type="ECO:0000313" key="9">
    <source>
        <dbReference type="Proteomes" id="UP000198995"/>
    </source>
</evidence>
<reference evidence="8 9" key="1">
    <citation type="submission" date="2016-10" db="EMBL/GenBank/DDBJ databases">
        <authorList>
            <person name="de Groot N.N."/>
        </authorList>
    </citation>
    <scope>NUCLEOTIDE SEQUENCE [LARGE SCALE GENOMIC DNA]</scope>
    <source>
        <strain evidence="8 9">DSM 20475</strain>
    </source>
</reference>
<dbReference type="EMBL" id="FNAF01000020">
    <property type="protein sequence ID" value="SDE11244.1"/>
    <property type="molecule type" value="Genomic_DNA"/>
</dbReference>
<keyword evidence="9" id="KW-1185">Reference proteome</keyword>
<dbReference type="Proteomes" id="UP000198995">
    <property type="component" value="Unassembled WGS sequence"/>
</dbReference>
<organism evidence="8 9">
    <name type="scientific">Peptococcus niger</name>
    <dbReference type="NCBI Taxonomy" id="2741"/>
    <lineage>
        <taxon>Bacteria</taxon>
        <taxon>Bacillati</taxon>
        <taxon>Bacillota</taxon>
        <taxon>Clostridia</taxon>
        <taxon>Eubacteriales</taxon>
        <taxon>Peptococcaceae</taxon>
        <taxon>Peptococcus</taxon>
    </lineage>
</organism>
<keyword evidence="2" id="KW-0645">Protease</keyword>
<dbReference type="OrthoDB" id="9804482at2"/>
<dbReference type="GO" id="GO:0046872">
    <property type="term" value="F:metal ion binding"/>
    <property type="evidence" value="ECO:0007669"/>
    <property type="project" value="UniProtKB-KW"/>
</dbReference>
<dbReference type="STRING" id="2741.SAMN04489866_1207"/>
<dbReference type="InterPro" id="IPR037518">
    <property type="entry name" value="MPN"/>
</dbReference>
<keyword evidence="6" id="KW-0482">Metalloprotease</keyword>
<dbReference type="PANTHER" id="PTHR30471">
    <property type="entry name" value="DNA REPAIR PROTEIN RADC"/>
    <property type="match status" value="1"/>
</dbReference>
<comment type="similarity">
    <text evidence="1">Belongs to the UPF0758 family.</text>
</comment>
<dbReference type="GO" id="GO:0006508">
    <property type="term" value="P:proteolysis"/>
    <property type="evidence" value="ECO:0007669"/>
    <property type="project" value="UniProtKB-KW"/>
</dbReference>
<dbReference type="CDD" id="cd08071">
    <property type="entry name" value="MPN_DUF2466"/>
    <property type="match status" value="1"/>
</dbReference>